<feature type="region of interest" description="Disordered" evidence="1">
    <location>
        <begin position="45"/>
        <end position="65"/>
    </location>
</feature>
<protein>
    <submittedName>
        <fullName evidence="3">Uncharacterized protein</fullName>
    </submittedName>
</protein>
<sequence length="65" mass="7196">MLLPWLAVLAVVLLLDALHLGVLATAVAVTWLVYCVWTWVRPERATGPAEDPADPAARRVEAQYR</sequence>
<evidence type="ECO:0000313" key="3">
    <source>
        <dbReference type="EMBL" id="GFJ84674.1"/>
    </source>
</evidence>
<dbReference type="EMBL" id="BLPF01000004">
    <property type="protein sequence ID" value="GFJ84674.1"/>
    <property type="molecule type" value="Genomic_DNA"/>
</dbReference>
<keyword evidence="4" id="KW-1185">Reference proteome</keyword>
<feature type="compositionally biased region" description="Basic and acidic residues" evidence="1">
    <location>
        <begin position="56"/>
        <end position="65"/>
    </location>
</feature>
<reference evidence="3 4" key="2">
    <citation type="submission" date="2020-03" db="EMBL/GenBank/DDBJ databases">
        <authorList>
            <person name="Ichikawa N."/>
            <person name="Kimura A."/>
            <person name="Kitahashi Y."/>
            <person name="Uohara A."/>
        </authorList>
    </citation>
    <scope>NUCLEOTIDE SEQUENCE [LARGE SCALE GENOMIC DNA]</scope>
    <source>
        <strain evidence="3 4">NBRC 108639</strain>
    </source>
</reference>
<keyword evidence="2" id="KW-0472">Membrane</keyword>
<proteinExistence type="predicted"/>
<name>A0A6V8KLD7_9ACTN</name>
<dbReference type="Proteomes" id="UP000482800">
    <property type="component" value="Unassembled WGS sequence"/>
</dbReference>
<evidence type="ECO:0000256" key="2">
    <source>
        <dbReference type="SAM" id="Phobius"/>
    </source>
</evidence>
<keyword evidence="2" id="KW-0812">Transmembrane</keyword>
<feature type="transmembrane region" description="Helical" evidence="2">
    <location>
        <begin position="6"/>
        <end position="34"/>
    </location>
</feature>
<reference evidence="3 4" key="1">
    <citation type="submission" date="2020-03" db="EMBL/GenBank/DDBJ databases">
        <title>Whole genome shotgun sequence of Phytohabitans houttuyneae NBRC 108639.</title>
        <authorList>
            <person name="Komaki H."/>
            <person name="Tamura T."/>
        </authorList>
    </citation>
    <scope>NUCLEOTIDE SEQUENCE [LARGE SCALE GENOMIC DNA]</scope>
    <source>
        <strain evidence="3 4">NBRC 108639</strain>
    </source>
</reference>
<keyword evidence="2" id="KW-1133">Transmembrane helix</keyword>
<dbReference type="AlphaFoldDB" id="A0A6V8KLD7"/>
<gene>
    <name evidence="3" type="ORF">Phou_088540</name>
</gene>
<evidence type="ECO:0000313" key="4">
    <source>
        <dbReference type="Proteomes" id="UP000482800"/>
    </source>
</evidence>
<organism evidence="3 4">
    <name type="scientific">Phytohabitans houttuyneae</name>
    <dbReference type="NCBI Taxonomy" id="1076126"/>
    <lineage>
        <taxon>Bacteria</taxon>
        <taxon>Bacillati</taxon>
        <taxon>Actinomycetota</taxon>
        <taxon>Actinomycetes</taxon>
        <taxon>Micromonosporales</taxon>
        <taxon>Micromonosporaceae</taxon>
    </lineage>
</organism>
<comment type="caution">
    <text evidence="3">The sequence shown here is derived from an EMBL/GenBank/DDBJ whole genome shotgun (WGS) entry which is preliminary data.</text>
</comment>
<accession>A0A6V8KLD7</accession>
<evidence type="ECO:0000256" key="1">
    <source>
        <dbReference type="SAM" id="MobiDB-lite"/>
    </source>
</evidence>